<protein>
    <submittedName>
        <fullName evidence="2">Uncharacterized protein</fullName>
    </submittedName>
</protein>
<accession>A0AAN7SZ09</accession>
<evidence type="ECO:0000313" key="3">
    <source>
        <dbReference type="Proteomes" id="UP001309876"/>
    </source>
</evidence>
<feature type="compositionally biased region" description="Polar residues" evidence="1">
    <location>
        <begin position="287"/>
        <end position="296"/>
    </location>
</feature>
<feature type="compositionally biased region" description="Polar residues" evidence="1">
    <location>
        <begin position="152"/>
        <end position="163"/>
    </location>
</feature>
<evidence type="ECO:0000313" key="2">
    <source>
        <dbReference type="EMBL" id="KAK5085311.1"/>
    </source>
</evidence>
<feature type="compositionally biased region" description="Basic and acidic residues" evidence="1">
    <location>
        <begin position="254"/>
        <end position="269"/>
    </location>
</feature>
<dbReference type="EMBL" id="JAVRRJ010000004">
    <property type="protein sequence ID" value="KAK5085311.1"/>
    <property type="molecule type" value="Genomic_DNA"/>
</dbReference>
<feature type="compositionally biased region" description="Polar residues" evidence="1">
    <location>
        <begin position="218"/>
        <end position="244"/>
    </location>
</feature>
<reference evidence="2 3" key="1">
    <citation type="submission" date="2023-08" db="EMBL/GenBank/DDBJ databases">
        <title>Black Yeasts Isolated from many extreme environments.</title>
        <authorList>
            <person name="Coleine C."/>
            <person name="Stajich J.E."/>
            <person name="Selbmann L."/>
        </authorList>
    </citation>
    <scope>NUCLEOTIDE SEQUENCE [LARGE SCALE GENOMIC DNA]</scope>
    <source>
        <strain evidence="2 3">CCFEE 5910</strain>
    </source>
</reference>
<comment type="caution">
    <text evidence="2">The sequence shown here is derived from an EMBL/GenBank/DDBJ whole genome shotgun (WGS) entry which is preliminary data.</text>
</comment>
<dbReference type="AlphaFoldDB" id="A0AAN7SZ09"/>
<feature type="compositionally biased region" description="Basic residues" evidence="1">
    <location>
        <begin position="204"/>
        <end position="215"/>
    </location>
</feature>
<dbReference type="Proteomes" id="UP001309876">
    <property type="component" value="Unassembled WGS sequence"/>
</dbReference>
<proteinExistence type="predicted"/>
<keyword evidence="3" id="KW-1185">Reference proteome</keyword>
<feature type="region of interest" description="Disordered" evidence="1">
    <location>
        <begin position="48"/>
        <end position="113"/>
    </location>
</feature>
<sequence length="418" mass="46645">MQLWQHIHDDGSTELAIQSIAKRCMNETRIMIAACEDVDLDTPILDQEPKLQQQSPSRSINGAKYSRKRTPEEPINRPKKKKTTTKGEVADTPSATLTDQPPPAKDHSGLFMVDTNPSDVKDLLRSFEVMSERPPAKKRKHSGSETLPVPSTVAQSSPETTQPSKKRIKVEHADGIQEGTSNEAPYHTAFEAKVELRLREKEHLRKKKADKKRKRNSEVSVAESSQVKSEDTTNGQQLPITSGLSKRARKRQRKAAEEEKKAETAKADEISPQSNGQENKIDHATPANGNTVQQQGEHGKKKLRKRKQTYDPTRPEAATNPNILDAHDPSRAPISKQEFRMQTLLTQYYQTLRQRGSVVEVAVADDVELAVTDKKVLSDPASEGATGTKQNTETVADLRHTCLGDGEISKRRHTRLDI</sequence>
<feature type="compositionally biased region" description="Polar residues" evidence="1">
    <location>
        <begin position="50"/>
        <end position="60"/>
    </location>
</feature>
<name>A0AAN7SZ09_9EURO</name>
<evidence type="ECO:0000256" key="1">
    <source>
        <dbReference type="SAM" id="MobiDB-lite"/>
    </source>
</evidence>
<gene>
    <name evidence="2" type="ORF">LTR05_004594</name>
</gene>
<feature type="region of interest" description="Disordered" evidence="1">
    <location>
        <begin position="131"/>
        <end position="188"/>
    </location>
</feature>
<organism evidence="2 3">
    <name type="scientific">Lithohypha guttulata</name>
    <dbReference type="NCBI Taxonomy" id="1690604"/>
    <lineage>
        <taxon>Eukaryota</taxon>
        <taxon>Fungi</taxon>
        <taxon>Dikarya</taxon>
        <taxon>Ascomycota</taxon>
        <taxon>Pezizomycotina</taxon>
        <taxon>Eurotiomycetes</taxon>
        <taxon>Chaetothyriomycetidae</taxon>
        <taxon>Chaetothyriales</taxon>
        <taxon>Trichomeriaceae</taxon>
        <taxon>Lithohypha</taxon>
    </lineage>
</organism>
<feature type="region of interest" description="Disordered" evidence="1">
    <location>
        <begin position="202"/>
        <end position="334"/>
    </location>
</feature>